<name>A0A2P2PCJ1_RHIMU</name>
<feature type="chain" id="PRO_5015203057" evidence="1">
    <location>
        <begin position="16"/>
        <end position="36"/>
    </location>
</feature>
<accession>A0A2P2PCJ1</accession>
<feature type="signal peptide" evidence="1">
    <location>
        <begin position="1"/>
        <end position="15"/>
    </location>
</feature>
<dbReference type="AlphaFoldDB" id="A0A2P2PCJ1"/>
<reference evidence="2" key="1">
    <citation type="submission" date="2018-02" db="EMBL/GenBank/DDBJ databases">
        <title>Rhizophora mucronata_Transcriptome.</title>
        <authorList>
            <person name="Meera S.P."/>
            <person name="Sreeshan A."/>
            <person name="Augustine A."/>
        </authorList>
    </citation>
    <scope>NUCLEOTIDE SEQUENCE</scope>
    <source>
        <tissue evidence="2">Leaf</tissue>
    </source>
</reference>
<proteinExistence type="predicted"/>
<dbReference type="EMBL" id="GGEC01071857">
    <property type="protein sequence ID" value="MBX52341.1"/>
    <property type="molecule type" value="Transcribed_RNA"/>
</dbReference>
<protein>
    <submittedName>
        <fullName evidence="2">Uncharacterized protein</fullName>
    </submittedName>
</protein>
<sequence>MLLTLMWFQWPSALANDSSLFLAHCMNKVSSINMSF</sequence>
<organism evidence="2">
    <name type="scientific">Rhizophora mucronata</name>
    <name type="common">Asiatic mangrove</name>
    <dbReference type="NCBI Taxonomy" id="61149"/>
    <lineage>
        <taxon>Eukaryota</taxon>
        <taxon>Viridiplantae</taxon>
        <taxon>Streptophyta</taxon>
        <taxon>Embryophyta</taxon>
        <taxon>Tracheophyta</taxon>
        <taxon>Spermatophyta</taxon>
        <taxon>Magnoliopsida</taxon>
        <taxon>eudicotyledons</taxon>
        <taxon>Gunneridae</taxon>
        <taxon>Pentapetalae</taxon>
        <taxon>rosids</taxon>
        <taxon>fabids</taxon>
        <taxon>Malpighiales</taxon>
        <taxon>Rhizophoraceae</taxon>
        <taxon>Rhizophora</taxon>
    </lineage>
</organism>
<evidence type="ECO:0000313" key="2">
    <source>
        <dbReference type="EMBL" id="MBX52341.1"/>
    </source>
</evidence>
<keyword evidence="1" id="KW-0732">Signal</keyword>
<evidence type="ECO:0000256" key="1">
    <source>
        <dbReference type="SAM" id="SignalP"/>
    </source>
</evidence>